<feature type="region of interest" description="Disordered" evidence="1">
    <location>
        <begin position="84"/>
        <end position="125"/>
    </location>
</feature>
<feature type="compositionally biased region" description="Polar residues" evidence="1">
    <location>
        <begin position="210"/>
        <end position="222"/>
    </location>
</feature>
<evidence type="ECO:0000313" key="3">
    <source>
        <dbReference type="EMBL" id="QZD90939.1"/>
    </source>
</evidence>
<feature type="region of interest" description="Disordered" evidence="1">
    <location>
        <begin position="210"/>
        <end position="239"/>
    </location>
</feature>
<proteinExistence type="predicted"/>
<evidence type="ECO:0008006" key="5">
    <source>
        <dbReference type="Google" id="ProtNLM"/>
    </source>
</evidence>
<gene>
    <name evidence="3" type="ORF">K3148_06030</name>
</gene>
<sequence>MSAETDLAKDPDPPSETGPAGDPSALDRGVIYSPRELAAMERRERLSGWLLLSLAGAAVVAGIFFFRTFSEDIALNDDFVPIDRGEPEAEPDEPFVWGQPRATPTSQETASPVAASTPATRRAGEAEEVATATPEFEEREFNFPGPPELPAVPTFAGPPAGTVDRETARALRTGLTQPWSERGQRGYVLVSKAVAYGSRECRQISYTRFQEDGQASSPSTQWCRIGTDGKWRKDARGPE</sequence>
<feature type="compositionally biased region" description="Basic and acidic residues" evidence="1">
    <location>
        <begin position="227"/>
        <end position="239"/>
    </location>
</feature>
<name>A0ABX8ZPS8_9SPHN</name>
<dbReference type="RefSeq" id="WP_221426398.1">
    <property type="nucleotide sequence ID" value="NZ_CP081295.1"/>
</dbReference>
<evidence type="ECO:0000256" key="2">
    <source>
        <dbReference type="SAM" id="Phobius"/>
    </source>
</evidence>
<reference evidence="3 4" key="1">
    <citation type="submission" date="2021-08" db="EMBL/GenBank/DDBJ databases">
        <title>Comparative Genomics Analysis of the Genus Qipengyuania Reveals Extensive Genetic Diversity and Metabolic Versatility, Including the Description of Fifteen Novel Species.</title>
        <authorList>
            <person name="Liu Y."/>
        </authorList>
    </citation>
    <scope>NUCLEOTIDE SEQUENCE [LARGE SCALE GENOMIC DNA]</scope>
    <source>
        <strain evidence="3 4">1NDH13</strain>
    </source>
</reference>
<protein>
    <recommendedName>
        <fullName evidence="5">Surface antigen domain-containing protein</fullName>
    </recommendedName>
</protein>
<dbReference type="Proteomes" id="UP000824281">
    <property type="component" value="Chromosome"/>
</dbReference>
<keyword evidence="2" id="KW-0472">Membrane</keyword>
<keyword evidence="2" id="KW-1133">Transmembrane helix</keyword>
<evidence type="ECO:0000256" key="1">
    <source>
        <dbReference type="SAM" id="MobiDB-lite"/>
    </source>
</evidence>
<feature type="transmembrane region" description="Helical" evidence="2">
    <location>
        <begin position="46"/>
        <end position="66"/>
    </location>
</feature>
<organism evidence="3 4">
    <name type="scientific">Qipengyuania aurantiaca</name>
    <dbReference type="NCBI Taxonomy" id="2867233"/>
    <lineage>
        <taxon>Bacteria</taxon>
        <taxon>Pseudomonadati</taxon>
        <taxon>Pseudomonadota</taxon>
        <taxon>Alphaproteobacteria</taxon>
        <taxon>Sphingomonadales</taxon>
        <taxon>Erythrobacteraceae</taxon>
        <taxon>Qipengyuania</taxon>
    </lineage>
</organism>
<evidence type="ECO:0000313" key="4">
    <source>
        <dbReference type="Proteomes" id="UP000824281"/>
    </source>
</evidence>
<keyword evidence="4" id="KW-1185">Reference proteome</keyword>
<feature type="compositionally biased region" description="Low complexity" evidence="1">
    <location>
        <begin position="109"/>
        <end position="120"/>
    </location>
</feature>
<feature type="region of interest" description="Disordered" evidence="1">
    <location>
        <begin position="1"/>
        <end position="28"/>
    </location>
</feature>
<feature type="compositionally biased region" description="Basic and acidic residues" evidence="1">
    <location>
        <begin position="1"/>
        <end position="12"/>
    </location>
</feature>
<keyword evidence="2" id="KW-0812">Transmembrane</keyword>
<accession>A0ABX8ZPS8</accession>
<dbReference type="EMBL" id="CP081295">
    <property type="protein sequence ID" value="QZD90939.1"/>
    <property type="molecule type" value="Genomic_DNA"/>
</dbReference>